<dbReference type="SUPFAM" id="SSF56672">
    <property type="entry name" value="DNA/RNA polymerases"/>
    <property type="match status" value="1"/>
</dbReference>
<dbReference type="Proteomes" id="UP001187531">
    <property type="component" value="Unassembled WGS sequence"/>
</dbReference>
<sequence>MSFNQNLKKNLTRLESLDIIEKVKKPTDWVNSVILVKKPDTTIWTFLDPVNLNKRNKRPHQLIPSFNDIAGRCAEAEQFSRLVLEMVIGQWFWMWTQNENQKRMDEAFEGINIELIIDDVAGMAGSTKDHDEKLKEVWKGLVRKASIPIKRNATYTQKLFLALVIYCHKEAEKFLLQLLYHRCIYQIKTLKIQIKTEAIQTFYRGIPESRYKLEKILPETLINSKLKPLSDIIESGWPNNARKVPSKILPHWN</sequence>
<dbReference type="Gene3D" id="3.30.70.270">
    <property type="match status" value="1"/>
</dbReference>
<evidence type="ECO:0000313" key="2">
    <source>
        <dbReference type="Proteomes" id="UP001187531"/>
    </source>
</evidence>
<name>A0AA88HZS6_ARTSF</name>
<reference evidence="1" key="1">
    <citation type="submission" date="2023-07" db="EMBL/GenBank/DDBJ databases">
        <title>Chromosome-level genome assembly of Artemia franciscana.</title>
        <authorList>
            <person name="Jo E."/>
        </authorList>
    </citation>
    <scope>NUCLEOTIDE SEQUENCE</scope>
    <source>
        <tissue evidence="1">Whole body</tissue>
    </source>
</reference>
<dbReference type="Gene3D" id="3.10.10.10">
    <property type="entry name" value="HIV Type 1 Reverse Transcriptase, subunit A, domain 1"/>
    <property type="match status" value="1"/>
</dbReference>
<dbReference type="InterPro" id="IPR043128">
    <property type="entry name" value="Rev_trsase/Diguanyl_cyclase"/>
</dbReference>
<dbReference type="GO" id="GO:0071897">
    <property type="term" value="P:DNA biosynthetic process"/>
    <property type="evidence" value="ECO:0007669"/>
    <property type="project" value="UniProtKB-ARBA"/>
</dbReference>
<dbReference type="InterPro" id="IPR043502">
    <property type="entry name" value="DNA/RNA_pol_sf"/>
</dbReference>
<keyword evidence="2" id="KW-1185">Reference proteome</keyword>
<gene>
    <name evidence="1" type="ORF">QYM36_003440</name>
</gene>
<organism evidence="1 2">
    <name type="scientific">Artemia franciscana</name>
    <name type="common">Brine shrimp</name>
    <name type="synonym">Artemia sanfranciscana</name>
    <dbReference type="NCBI Taxonomy" id="6661"/>
    <lineage>
        <taxon>Eukaryota</taxon>
        <taxon>Metazoa</taxon>
        <taxon>Ecdysozoa</taxon>
        <taxon>Arthropoda</taxon>
        <taxon>Crustacea</taxon>
        <taxon>Branchiopoda</taxon>
        <taxon>Anostraca</taxon>
        <taxon>Artemiidae</taxon>
        <taxon>Artemia</taxon>
    </lineage>
</organism>
<evidence type="ECO:0000313" key="1">
    <source>
        <dbReference type="EMBL" id="KAK2721165.1"/>
    </source>
</evidence>
<protein>
    <submittedName>
        <fullName evidence="1">Uncharacterized protein</fullName>
    </submittedName>
</protein>
<accession>A0AA88HZS6</accession>
<comment type="caution">
    <text evidence="1">The sequence shown here is derived from an EMBL/GenBank/DDBJ whole genome shotgun (WGS) entry which is preliminary data.</text>
</comment>
<dbReference type="AlphaFoldDB" id="A0AA88HZS6"/>
<proteinExistence type="predicted"/>
<dbReference type="EMBL" id="JAVRJZ010000006">
    <property type="protein sequence ID" value="KAK2721165.1"/>
    <property type="molecule type" value="Genomic_DNA"/>
</dbReference>